<dbReference type="NCBIfam" id="TIGR04057">
    <property type="entry name" value="SusC_RagA_signa"/>
    <property type="match status" value="1"/>
</dbReference>
<evidence type="ECO:0000256" key="9">
    <source>
        <dbReference type="RuleBase" id="RU003357"/>
    </source>
</evidence>
<dbReference type="SUPFAM" id="SSF56935">
    <property type="entry name" value="Porins"/>
    <property type="match status" value="1"/>
</dbReference>
<dbReference type="InterPro" id="IPR037066">
    <property type="entry name" value="Plug_dom_sf"/>
</dbReference>
<evidence type="ECO:0000313" key="12">
    <source>
        <dbReference type="EMBL" id="NGZ90330.1"/>
    </source>
</evidence>
<evidence type="ECO:0000256" key="4">
    <source>
        <dbReference type="ARBA" id="ARBA00022692"/>
    </source>
</evidence>
<dbReference type="GO" id="GO:0009279">
    <property type="term" value="C:cell outer membrane"/>
    <property type="evidence" value="ECO:0007669"/>
    <property type="project" value="UniProtKB-SubCell"/>
</dbReference>
<sequence length="1052" mass="115894">MRTKFSGILTLVLVFVVQLTFAQEKTVSGLVADDNAIPLPGVDVIVKGTDRGTQTDFDGKYTIEVSPSDVLVFKYLGFQTQEVAVGNNTTINANLVSDTEVLEDVVVTAYGGILKGKDVISAVSTVKSEALEQIPFASVDQILQGQVAGANIRAASGQPGQAATTIIRGRTSLNGNTSPLYVVDGMPINERNFRAINPNDIESVNVLKDAAGTAIYGNRGAAGVIIVTTKNAKRNSGLQIKYRGFYGQRQNPDANFRMMNAQEKMFFSRDVVGSGFGSGLSDQRINAIANQTNTNWGDILFQTGKTESHEVNLQQGGENLSSFTSLQYFEQEGTTLRSKLQRFSFRNNIEGGDDKFNWGTNVQLTFSRSDFVVDATRGGNTGGQLDNPFIVPFLGMPWLNPRNADGSLNIVGTRRSGALNPDGSLSVSGANGFLNTPYLALNTQSLNTDQENEIRALVGGNLNYKISDKFQIGGNANIDYISTQQLQIDAPNSLRGLLSPNQQAAEEEFGGFQREGYFRDFSFNAVGNIRYNDRFGAEEKHSLSAGLFTEFFYQNVQFASFDAFGLNPKFPGSSTGFVDPRTTILDEGEETYPFVPNLNSLETDFAILSYFTNVSYDYDGRFGADLTIRRDGTSRFQDDYRWGNFYSVGGRWNIDTEEFMEDVDWVDALKLRASYGETGNQNITGGSAGGAPQNLVLPNFFPGYQQYAGGPGYQNNQQLVASGLADTQVQWETTKMFNLGVDFGLWNNKLTGALDVYKKETEDLFFGRNLSTAGTGFGSTSTNVGDMTNTGLEVQLAYDILRKSATSDWSLNVYANVAWNENEVTNIDNEQGFVEGGSRARIQEGERAYTYFMQRWAGVNPADGRPLYLTADGELTTDYDRDAHGVYTGKQFDPVWQGGFGLKASWKQLSLNTLWTWQYDAWRVNGTYALTEDLSTAAFANNNRSLLNSWSEPGDVTGIPAPRFGGLRFQDGDRYLEDASFLRLRNVNLAYTFDQTQLERLGFINGLRFFVQGTNLLTFSKWRGFDPETSVLNDFFTFPAAMEVSAGVDITF</sequence>
<organism evidence="12 13">
    <name type="scientific">Psychroflexus maritimus</name>
    <dbReference type="NCBI Taxonomy" id="2714865"/>
    <lineage>
        <taxon>Bacteria</taxon>
        <taxon>Pseudomonadati</taxon>
        <taxon>Bacteroidota</taxon>
        <taxon>Flavobacteriia</taxon>
        <taxon>Flavobacteriales</taxon>
        <taxon>Flavobacteriaceae</taxon>
        <taxon>Psychroflexus</taxon>
    </lineage>
</organism>
<keyword evidence="13" id="KW-1185">Reference proteome</keyword>
<keyword evidence="2 8" id="KW-0813">Transport</keyword>
<evidence type="ECO:0000256" key="2">
    <source>
        <dbReference type="ARBA" id="ARBA00022448"/>
    </source>
</evidence>
<dbReference type="InterPro" id="IPR012910">
    <property type="entry name" value="Plug_dom"/>
</dbReference>
<dbReference type="Pfam" id="PF00593">
    <property type="entry name" value="TonB_dep_Rec_b-barrel"/>
    <property type="match status" value="1"/>
</dbReference>
<evidence type="ECO:0000256" key="5">
    <source>
        <dbReference type="ARBA" id="ARBA00023077"/>
    </source>
</evidence>
<dbReference type="Pfam" id="PF13715">
    <property type="entry name" value="CarbopepD_reg_2"/>
    <property type="match status" value="1"/>
</dbReference>
<evidence type="ECO:0000256" key="3">
    <source>
        <dbReference type="ARBA" id="ARBA00022452"/>
    </source>
</evidence>
<comment type="similarity">
    <text evidence="8 9">Belongs to the TonB-dependent receptor family.</text>
</comment>
<keyword evidence="5 9" id="KW-0798">TonB box</keyword>
<feature type="domain" description="TonB-dependent receptor plug" evidence="11">
    <location>
        <begin position="117"/>
        <end position="224"/>
    </location>
</feature>
<dbReference type="Proteomes" id="UP000643701">
    <property type="component" value="Unassembled WGS sequence"/>
</dbReference>
<evidence type="ECO:0000313" key="13">
    <source>
        <dbReference type="Proteomes" id="UP000643701"/>
    </source>
</evidence>
<comment type="caution">
    <text evidence="12">The sequence shown here is derived from an EMBL/GenBank/DDBJ whole genome shotgun (WGS) entry which is preliminary data.</text>
</comment>
<dbReference type="PROSITE" id="PS52016">
    <property type="entry name" value="TONB_DEPENDENT_REC_3"/>
    <property type="match status" value="1"/>
</dbReference>
<keyword evidence="3 8" id="KW-1134">Transmembrane beta strand</keyword>
<evidence type="ECO:0000259" key="10">
    <source>
        <dbReference type="Pfam" id="PF00593"/>
    </source>
</evidence>
<keyword evidence="4 8" id="KW-0812">Transmembrane</keyword>
<gene>
    <name evidence="12" type="ORF">G7034_08690</name>
</gene>
<evidence type="ECO:0000256" key="7">
    <source>
        <dbReference type="ARBA" id="ARBA00023237"/>
    </source>
</evidence>
<evidence type="ECO:0000256" key="6">
    <source>
        <dbReference type="ARBA" id="ARBA00023136"/>
    </source>
</evidence>
<dbReference type="Gene3D" id="2.60.40.1120">
    <property type="entry name" value="Carboxypeptidase-like, regulatory domain"/>
    <property type="match status" value="1"/>
</dbReference>
<dbReference type="Gene3D" id="2.40.170.20">
    <property type="entry name" value="TonB-dependent receptor, beta-barrel domain"/>
    <property type="match status" value="1"/>
</dbReference>
<evidence type="ECO:0000256" key="8">
    <source>
        <dbReference type="PROSITE-ProRule" id="PRU01360"/>
    </source>
</evidence>
<dbReference type="InterPro" id="IPR008969">
    <property type="entry name" value="CarboxyPept-like_regulatory"/>
</dbReference>
<comment type="subcellular location">
    <subcellularLocation>
        <location evidence="1 8">Cell outer membrane</location>
        <topology evidence="1 8">Multi-pass membrane protein</topology>
    </subcellularLocation>
</comment>
<feature type="domain" description="TonB-dependent receptor-like beta-barrel" evidence="10">
    <location>
        <begin position="419"/>
        <end position="942"/>
    </location>
</feature>
<proteinExistence type="inferred from homology"/>
<name>A0A967AJ90_9FLAO</name>
<dbReference type="InterPro" id="IPR023997">
    <property type="entry name" value="TonB-dep_OMP_SusC/RagA_CS"/>
</dbReference>
<dbReference type="InterPro" id="IPR036942">
    <property type="entry name" value="Beta-barrel_TonB_sf"/>
</dbReference>
<keyword evidence="7 8" id="KW-0998">Cell outer membrane</keyword>
<dbReference type="InterPro" id="IPR000531">
    <property type="entry name" value="Beta-barrel_TonB"/>
</dbReference>
<keyword evidence="6 8" id="KW-0472">Membrane</keyword>
<evidence type="ECO:0000256" key="1">
    <source>
        <dbReference type="ARBA" id="ARBA00004571"/>
    </source>
</evidence>
<dbReference type="Pfam" id="PF07715">
    <property type="entry name" value="Plug"/>
    <property type="match status" value="1"/>
</dbReference>
<dbReference type="InterPro" id="IPR039426">
    <property type="entry name" value="TonB-dep_rcpt-like"/>
</dbReference>
<reference evidence="12" key="1">
    <citation type="submission" date="2020-03" db="EMBL/GenBank/DDBJ databases">
        <title>Psychroflexus Maritimus sp. nov., isolate from marine sediment.</title>
        <authorList>
            <person name="Zhong Y.-L."/>
        </authorList>
    </citation>
    <scope>NUCLEOTIDE SEQUENCE</scope>
    <source>
        <strain evidence="12">C1</strain>
    </source>
</reference>
<dbReference type="NCBIfam" id="TIGR04056">
    <property type="entry name" value="OMP_RagA_SusC"/>
    <property type="match status" value="1"/>
</dbReference>
<evidence type="ECO:0000259" key="11">
    <source>
        <dbReference type="Pfam" id="PF07715"/>
    </source>
</evidence>
<dbReference type="RefSeq" id="WP_166400576.1">
    <property type="nucleotide sequence ID" value="NZ_JAANAS010000061.1"/>
</dbReference>
<dbReference type="SUPFAM" id="SSF49464">
    <property type="entry name" value="Carboxypeptidase regulatory domain-like"/>
    <property type="match status" value="1"/>
</dbReference>
<dbReference type="Gene3D" id="2.170.130.10">
    <property type="entry name" value="TonB-dependent receptor, plug domain"/>
    <property type="match status" value="1"/>
</dbReference>
<accession>A0A967AJ90</accession>
<dbReference type="AlphaFoldDB" id="A0A967AJ90"/>
<dbReference type="EMBL" id="JAANAS010000061">
    <property type="protein sequence ID" value="NGZ90330.1"/>
    <property type="molecule type" value="Genomic_DNA"/>
</dbReference>
<protein>
    <submittedName>
        <fullName evidence="12">SusC/RagA family TonB-linked outer membrane protein</fullName>
    </submittedName>
</protein>
<dbReference type="InterPro" id="IPR023996">
    <property type="entry name" value="TonB-dep_OMP_SusC/RagA"/>
</dbReference>